<evidence type="ECO:0000313" key="3">
    <source>
        <dbReference type="EMBL" id="CAL4772495.1"/>
    </source>
</evidence>
<evidence type="ECO:0000313" key="1">
    <source>
        <dbReference type="EMBL" id="CAI3985183.1"/>
    </source>
</evidence>
<gene>
    <name evidence="1" type="ORF">C1SCF055_LOCUS12659</name>
</gene>
<evidence type="ECO:0000313" key="2">
    <source>
        <dbReference type="EMBL" id="CAL1138558.1"/>
    </source>
</evidence>
<organism evidence="1">
    <name type="scientific">Cladocopium goreaui</name>
    <dbReference type="NCBI Taxonomy" id="2562237"/>
    <lineage>
        <taxon>Eukaryota</taxon>
        <taxon>Sar</taxon>
        <taxon>Alveolata</taxon>
        <taxon>Dinophyceae</taxon>
        <taxon>Suessiales</taxon>
        <taxon>Symbiodiniaceae</taxon>
        <taxon>Cladocopium</taxon>
    </lineage>
</organism>
<proteinExistence type="predicted"/>
<dbReference type="Proteomes" id="UP001152797">
    <property type="component" value="Unassembled WGS sequence"/>
</dbReference>
<accession>A0A9P1C5M9</accession>
<feature type="non-terminal residue" evidence="1">
    <location>
        <position position="87"/>
    </location>
</feature>
<dbReference type="EMBL" id="CAMXCT030000966">
    <property type="protein sequence ID" value="CAL4772495.1"/>
    <property type="molecule type" value="Genomic_DNA"/>
</dbReference>
<dbReference type="OrthoDB" id="440755at2759"/>
<reference evidence="2" key="2">
    <citation type="submission" date="2024-04" db="EMBL/GenBank/DDBJ databases">
        <authorList>
            <person name="Chen Y."/>
            <person name="Shah S."/>
            <person name="Dougan E. K."/>
            <person name="Thang M."/>
            <person name="Chan C."/>
        </authorList>
    </citation>
    <scope>NUCLEOTIDE SEQUENCE [LARGE SCALE GENOMIC DNA]</scope>
</reference>
<name>A0A9P1C5M9_9DINO</name>
<dbReference type="EMBL" id="CAMXCT010000966">
    <property type="protein sequence ID" value="CAI3985183.1"/>
    <property type="molecule type" value="Genomic_DNA"/>
</dbReference>
<comment type="caution">
    <text evidence="1">The sequence shown here is derived from an EMBL/GenBank/DDBJ whole genome shotgun (WGS) entry which is preliminary data.</text>
</comment>
<protein>
    <submittedName>
        <fullName evidence="3">Multidrug and toxin extrusion protein 1</fullName>
    </submittedName>
</protein>
<keyword evidence="4" id="KW-1185">Reference proteome</keyword>
<dbReference type="AlphaFoldDB" id="A0A9P1C5M9"/>
<dbReference type="EMBL" id="CAMXCT020000966">
    <property type="protein sequence ID" value="CAL1138558.1"/>
    <property type="molecule type" value="Genomic_DNA"/>
</dbReference>
<reference evidence="1" key="1">
    <citation type="submission" date="2022-10" db="EMBL/GenBank/DDBJ databases">
        <authorList>
            <person name="Chen Y."/>
            <person name="Dougan E. K."/>
            <person name="Chan C."/>
            <person name="Rhodes N."/>
            <person name="Thang M."/>
        </authorList>
    </citation>
    <scope>NUCLEOTIDE SEQUENCE</scope>
</reference>
<sequence length="87" mass="9388">VAIVFTSGNMIGPMFVGMTAQHLFHYKLNSEGIENMPTEVRLHNAEALGKSLCITSTIPCTISAIIFSTYLGNLGLGPDEIHGLRLL</sequence>
<evidence type="ECO:0000313" key="4">
    <source>
        <dbReference type="Proteomes" id="UP001152797"/>
    </source>
</evidence>